<feature type="transmembrane region" description="Helical" evidence="7">
    <location>
        <begin position="616"/>
        <end position="636"/>
    </location>
</feature>
<evidence type="ECO:0000256" key="6">
    <source>
        <dbReference type="PIRSR" id="PIRSR600175-1"/>
    </source>
</evidence>
<keyword evidence="5 7" id="KW-0472">Membrane</keyword>
<feature type="binding site" evidence="6">
    <location>
        <position position="117"/>
    </location>
    <ligand>
        <name>Na(+)</name>
        <dbReference type="ChEBI" id="CHEBI:29101"/>
        <label>1</label>
    </ligand>
</feature>
<dbReference type="Proteomes" id="UP000748531">
    <property type="component" value="Unassembled WGS sequence"/>
</dbReference>
<dbReference type="AlphaFoldDB" id="A0A8J4SQ16"/>
<dbReference type="PRINTS" id="PR00176">
    <property type="entry name" value="NANEUSMPORT"/>
</dbReference>
<gene>
    <name evidence="8" type="ORF">PHET_02527</name>
</gene>
<feature type="transmembrane region" description="Helical" evidence="7">
    <location>
        <begin position="406"/>
        <end position="423"/>
    </location>
</feature>
<feature type="transmembrane region" description="Helical" evidence="7">
    <location>
        <begin position="291"/>
        <end position="311"/>
    </location>
</feature>
<keyword evidence="2" id="KW-0813">Transport</keyword>
<keyword evidence="6" id="KW-0479">Metal-binding</keyword>
<evidence type="ECO:0000256" key="1">
    <source>
        <dbReference type="ARBA" id="ARBA00004141"/>
    </source>
</evidence>
<dbReference type="InterPro" id="IPR000175">
    <property type="entry name" value="Na/ntran_symport"/>
</dbReference>
<keyword evidence="6" id="KW-0915">Sodium</keyword>
<dbReference type="PROSITE" id="PS50267">
    <property type="entry name" value="NA_NEUROTRAN_SYMP_3"/>
    <property type="match status" value="1"/>
</dbReference>
<reference evidence="8" key="1">
    <citation type="submission" date="2019-05" db="EMBL/GenBank/DDBJ databases">
        <title>Annotation for the trematode Paragonimus heterotremus.</title>
        <authorList>
            <person name="Choi Y.-J."/>
        </authorList>
    </citation>
    <scope>NUCLEOTIDE SEQUENCE</scope>
    <source>
        <strain evidence="8">LC</strain>
    </source>
</reference>
<evidence type="ECO:0000256" key="7">
    <source>
        <dbReference type="SAM" id="Phobius"/>
    </source>
</evidence>
<feature type="transmembrane region" description="Helical" evidence="7">
    <location>
        <begin position="573"/>
        <end position="596"/>
    </location>
</feature>
<dbReference type="SUPFAM" id="SSF161070">
    <property type="entry name" value="SNF-like"/>
    <property type="match status" value="2"/>
</dbReference>
<keyword evidence="4 7" id="KW-1133">Transmembrane helix</keyword>
<evidence type="ECO:0000256" key="4">
    <source>
        <dbReference type="ARBA" id="ARBA00022989"/>
    </source>
</evidence>
<dbReference type="InterPro" id="IPR037272">
    <property type="entry name" value="SNS_sf"/>
</dbReference>
<dbReference type="Pfam" id="PF00209">
    <property type="entry name" value="SNF"/>
    <property type="match status" value="2"/>
</dbReference>
<organism evidence="8 9">
    <name type="scientific">Paragonimus heterotremus</name>
    <dbReference type="NCBI Taxonomy" id="100268"/>
    <lineage>
        <taxon>Eukaryota</taxon>
        <taxon>Metazoa</taxon>
        <taxon>Spiralia</taxon>
        <taxon>Lophotrochozoa</taxon>
        <taxon>Platyhelminthes</taxon>
        <taxon>Trematoda</taxon>
        <taxon>Digenea</taxon>
        <taxon>Plagiorchiida</taxon>
        <taxon>Troglotremata</taxon>
        <taxon>Troglotrematidae</taxon>
        <taxon>Paragonimus</taxon>
    </lineage>
</organism>
<dbReference type="GO" id="GO:0016020">
    <property type="term" value="C:membrane"/>
    <property type="evidence" value="ECO:0007669"/>
    <property type="project" value="UniProtKB-SubCell"/>
</dbReference>
<comment type="caution">
    <text evidence="8">The sequence shown here is derived from an EMBL/GenBank/DDBJ whole genome shotgun (WGS) entry which is preliminary data.</text>
</comment>
<keyword evidence="9" id="KW-1185">Reference proteome</keyword>
<feature type="transmembrane region" description="Helical" evidence="7">
    <location>
        <begin position="504"/>
        <end position="526"/>
    </location>
</feature>
<feature type="binding site" evidence="6">
    <location>
        <position position="124"/>
    </location>
    <ligand>
        <name>Na(+)</name>
        <dbReference type="ChEBI" id="CHEBI:29101"/>
        <label>1</label>
    </ligand>
</feature>
<feature type="transmembrane region" description="Helical" evidence="7">
    <location>
        <begin position="318"/>
        <end position="336"/>
    </location>
</feature>
<proteinExistence type="predicted"/>
<feature type="transmembrane region" description="Helical" evidence="7">
    <location>
        <begin position="102"/>
        <end position="125"/>
    </location>
</feature>
<dbReference type="PANTHER" id="PTHR42948">
    <property type="entry name" value="TRANSPORTER"/>
    <property type="match status" value="1"/>
</dbReference>
<dbReference type="OrthoDB" id="6581954at2759"/>
<feature type="transmembrane region" description="Helical" evidence="7">
    <location>
        <begin position="186"/>
        <end position="207"/>
    </location>
</feature>
<comment type="subcellular location">
    <subcellularLocation>
        <location evidence="1">Membrane</location>
        <topology evidence="1">Multi-pass membrane protein</topology>
    </subcellularLocation>
</comment>
<feature type="binding site" evidence="6">
    <location>
        <position position="482"/>
    </location>
    <ligand>
        <name>Na(+)</name>
        <dbReference type="ChEBI" id="CHEBI:29101"/>
        <label>1</label>
    </ligand>
</feature>
<dbReference type="GO" id="GO:0046872">
    <property type="term" value="F:metal ion binding"/>
    <property type="evidence" value="ECO:0007669"/>
    <property type="project" value="UniProtKB-KW"/>
</dbReference>
<evidence type="ECO:0000256" key="5">
    <source>
        <dbReference type="ARBA" id="ARBA00023136"/>
    </source>
</evidence>
<protein>
    <submittedName>
        <fullName evidence="8">Sodium-dependent transporter</fullName>
    </submittedName>
</protein>
<feature type="transmembrane region" description="Helical" evidence="7">
    <location>
        <begin position="145"/>
        <end position="166"/>
    </location>
</feature>
<keyword evidence="3 7" id="KW-0812">Transmembrane</keyword>
<evidence type="ECO:0000256" key="3">
    <source>
        <dbReference type="ARBA" id="ARBA00022692"/>
    </source>
</evidence>
<feature type="transmembrane region" description="Helical" evidence="7">
    <location>
        <begin position="369"/>
        <end position="386"/>
    </location>
</feature>
<evidence type="ECO:0000256" key="2">
    <source>
        <dbReference type="ARBA" id="ARBA00022448"/>
    </source>
</evidence>
<feature type="binding site" evidence="6">
    <location>
        <position position="403"/>
    </location>
    <ligand>
        <name>Na(+)</name>
        <dbReference type="ChEBI" id="CHEBI:29101"/>
        <label>1</label>
    </ligand>
</feature>
<feature type="transmembrane region" description="Helical" evidence="7">
    <location>
        <begin position="469"/>
        <end position="492"/>
    </location>
</feature>
<feature type="binding site" evidence="6">
    <location>
        <position position="120"/>
    </location>
    <ligand>
        <name>Na(+)</name>
        <dbReference type="ChEBI" id="CHEBI:29101"/>
        <label>1</label>
    </ligand>
</feature>
<name>A0A8J4SQ16_9TREM</name>
<sequence>MTDQHKPSLYFSLPESSPNLAPENIPYSKELRFKCLTPSFSLIGLAPRPHTCQNTEFNDKLPRKGFHSEAQFLVINLCHSSLKNVREAIENRERQQTTKAELASFDSSIGVLLSCLGCVVGTGNIWRFPRIIATASCAQGSLTFLIAWVLSLFIWSLPLSIVEYSLGRFSRTSPLGAFHKFLGNKLIWLGGWIVGVTYMITLVYSLVCIAPRQPLLNAGSCALRSHTHAHRAVDLATHPYSPRPQSAYFSVIVGWCLYYLYKSCALPSLPKDEELSTAIFNEFAMDSYWPVLTHTLAVVIVGVCIFGGINWIEKANMVLVPMLLGILIFTFGWSLTRQYAEVGISFLFTPDWASMLTPSLWVQAASQNAFDTGAAMALFVSYSAYFTRKNGAVRFGTLIPLVNNTVSLLCALTIFSTVFSTLIQTSPTLTRSGILRIMRTNGPGSTGLTFTWIPVLFAYVGGIGRVLCVLFFLCLSFAGITSLIGHVQLTVVTLKDLGLSHRKAALTGLLLTLIFGLPSAMSIQVLTNQDSVWGFALMLSGLAMATLVLAYGPMRYRKVIVNDFGIGDWKLSVAWVVMISVLVPVAGVGLIVWWAYDHVRSNKYWYHLTLDSMTTTLLEWLFLFIMLLIANGIALFRKRELFRQNKHIGYDPHHPDYTPVDSLECTDLRCIVVSSFSLSTNKTDPIKSTEQVRTD</sequence>
<dbReference type="EMBL" id="LUCH01001080">
    <property type="protein sequence ID" value="KAF5403713.1"/>
    <property type="molecule type" value="Genomic_DNA"/>
</dbReference>
<accession>A0A8J4SQ16</accession>
<evidence type="ECO:0000313" key="9">
    <source>
        <dbReference type="Proteomes" id="UP000748531"/>
    </source>
</evidence>
<feature type="transmembrane region" description="Helical" evidence="7">
    <location>
        <begin position="532"/>
        <end position="552"/>
    </location>
</feature>
<dbReference type="PANTHER" id="PTHR42948:SF1">
    <property type="entry name" value="TRANSPORTER"/>
    <property type="match status" value="1"/>
</dbReference>
<evidence type="ECO:0000313" key="8">
    <source>
        <dbReference type="EMBL" id="KAF5403713.1"/>
    </source>
</evidence>